<dbReference type="SUPFAM" id="SSF52540">
    <property type="entry name" value="P-loop containing nucleoside triphosphate hydrolases"/>
    <property type="match status" value="1"/>
</dbReference>
<dbReference type="PANTHER" id="PTHR11017:SF570">
    <property type="entry name" value="DISEASE RESISTANCE PROTEIN (TIR-NBS CLASS)-RELATED"/>
    <property type="match status" value="1"/>
</dbReference>
<protein>
    <recommendedName>
        <fullName evidence="1">NB-ARC domain-containing protein</fullName>
    </recommendedName>
</protein>
<name>A0AAW2C603_9ROSI</name>
<dbReference type="GO" id="GO:0006952">
    <property type="term" value="P:defense response"/>
    <property type="evidence" value="ECO:0007669"/>
    <property type="project" value="InterPro"/>
</dbReference>
<dbReference type="InterPro" id="IPR044974">
    <property type="entry name" value="Disease_R_plants"/>
</dbReference>
<dbReference type="InterPro" id="IPR027417">
    <property type="entry name" value="P-loop_NTPase"/>
</dbReference>
<dbReference type="GO" id="GO:0043531">
    <property type="term" value="F:ADP binding"/>
    <property type="evidence" value="ECO:0007669"/>
    <property type="project" value="InterPro"/>
</dbReference>
<proteinExistence type="predicted"/>
<dbReference type="PRINTS" id="PR00364">
    <property type="entry name" value="DISEASERSIST"/>
</dbReference>
<dbReference type="Gene3D" id="3.40.50.300">
    <property type="entry name" value="P-loop containing nucleotide triphosphate hydrolases"/>
    <property type="match status" value="1"/>
</dbReference>
<dbReference type="InterPro" id="IPR002182">
    <property type="entry name" value="NB-ARC"/>
</dbReference>
<dbReference type="Pfam" id="PF00931">
    <property type="entry name" value="NB-ARC"/>
    <property type="match status" value="1"/>
</dbReference>
<evidence type="ECO:0000313" key="2">
    <source>
        <dbReference type="EMBL" id="KAK9993646.1"/>
    </source>
</evidence>
<dbReference type="Proteomes" id="UP001459277">
    <property type="component" value="Unassembled WGS sequence"/>
</dbReference>
<keyword evidence="3" id="KW-1185">Reference proteome</keyword>
<evidence type="ECO:0000313" key="3">
    <source>
        <dbReference type="Proteomes" id="UP001459277"/>
    </source>
</evidence>
<dbReference type="AlphaFoldDB" id="A0AAW2C603"/>
<gene>
    <name evidence="2" type="ORF">SO802_023349</name>
</gene>
<dbReference type="PANTHER" id="PTHR11017">
    <property type="entry name" value="LEUCINE-RICH REPEAT-CONTAINING PROTEIN"/>
    <property type="match status" value="1"/>
</dbReference>
<accession>A0AAW2C603</accession>
<sequence>MCSDFGLREKRCTESEFEFIQRIFIEISSIKLNCTKLFVAKYLVGIDSRVEAIDMKSNDVRMVGIHGMGGVGKNTITKAVYNRIADHFEGSCFLENIREKSRTNDGLVQLQETLLSKIFGDRYFKVNSIPEGINRLIERLFHTRVFLILDDVDESRNRKFVWRM</sequence>
<feature type="domain" description="NB-ARC" evidence="1">
    <location>
        <begin position="55"/>
        <end position="156"/>
    </location>
</feature>
<organism evidence="2 3">
    <name type="scientific">Lithocarpus litseifolius</name>
    <dbReference type="NCBI Taxonomy" id="425828"/>
    <lineage>
        <taxon>Eukaryota</taxon>
        <taxon>Viridiplantae</taxon>
        <taxon>Streptophyta</taxon>
        <taxon>Embryophyta</taxon>
        <taxon>Tracheophyta</taxon>
        <taxon>Spermatophyta</taxon>
        <taxon>Magnoliopsida</taxon>
        <taxon>eudicotyledons</taxon>
        <taxon>Gunneridae</taxon>
        <taxon>Pentapetalae</taxon>
        <taxon>rosids</taxon>
        <taxon>fabids</taxon>
        <taxon>Fagales</taxon>
        <taxon>Fagaceae</taxon>
        <taxon>Lithocarpus</taxon>
    </lineage>
</organism>
<evidence type="ECO:0000259" key="1">
    <source>
        <dbReference type="Pfam" id="PF00931"/>
    </source>
</evidence>
<reference evidence="2 3" key="1">
    <citation type="submission" date="2024-01" db="EMBL/GenBank/DDBJ databases">
        <title>A telomere-to-telomere, gap-free genome of sweet tea (Lithocarpus litseifolius).</title>
        <authorList>
            <person name="Zhou J."/>
        </authorList>
    </citation>
    <scope>NUCLEOTIDE SEQUENCE [LARGE SCALE GENOMIC DNA]</scope>
    <source>
        <strain evidence="2">Zhou-2022a</strain>
        <tissue evidence="2">Leaf</tissue>
    </source>
</reference>
<comment type="caution">
    <text evidence="2">The sequence shown here is derived from an EMBL/GenBank/DDBJ whole genome shotgun (WGS) entry which is preliminary data.</text>
</comment>
<dbReference type="EMBL" id="JAZDWU010000008">
    <property type="protein sequence ID" value="KAK9993646.1"/>
    <property type="molecule type" value="Genomic_DNA"/>
</dbReference>